<dbReference type="PANTHER" id="PTHR36183">
    <property type="entry name" value="BETA-GLUCURONIDASE"/>
    <property type="match status" value="1"/>
</dbReference>
<comment type="caution">
    <text evidence="3">The sequence shown here is derived from an EMBL/GenBank/DDBJ whole genome shotgun (WGS) entry which is preliminary data.</text>
</comment>
<evidence type="ECO:0000256" key="1">
    <source>
        <dbReference type="SAM" id="SignalP"/>
    </source>
</evidence>
<dbReference type="InterPro" id="IPR017853">
    <property type="entry name" value="GH"/>
</dbReference>
<dbReference type="InterPro" id="IPR031728">
    <property type="entry name" value="GlcAase_C"/>
</dbReference>
<dbReference type="PANTHER" id="PTHR36183:SF2">
    <property type="entry name" value="BETA-GLUCURONIDASE C-TERMINAL DOMAIN-CONTAINING PROTEIN"/>
    <property type="match status" value="1"/>
</dbReference>
<dbReference type="InterPro" id="IPR052974">
    <property type="entry name" value="GH79_Enzymes"/>
</dbReference>
<sequence>MAKYTATAFLMLPTALAASQASGLFSSYVSLSIELIGFPQWAGTRDSRNEFSNNLIDNLVKAQGSPLVVRVGGNSACVNHRGENGTVSRWPACSPFMSSSFPIETMEPWLTLSNSDRAIFDASLTTPTASSCKNADPGAWQCIGASFFDSYGAFPEGTRYSHNFNLATWNSSGFNTLEATVPLACKALRGQLEYFEVGNEPDLYIGSRRAQDYSVAQYVSEWSNTTARFEEYLHEACPDMTGNIKYMFPSVSSPGSRLRVPDIFNAAGDAAKRVTQVSVHNYMGGATQPGVTLQATLMNHTAVVLSIGKHVAYAKSIAEYTSADYVIGEHNSLYGGGAAGLSDVFGAALWGMEFSLYAASTGVIKRLHFHQSVGSPYAAWSPDAPVQTKPPFYGKLAAGTFLAGSDKTQVKALSLGSDTDKDVDSGYGAYINGELRRVAVLNLREFDSGSQSRGSKKYTVKVTPRSSWVVKRLTAPGARDQSNITFNGFAYEAASNGKPVKVAGRTTDERVKADGKGNVSVTVADSEAVVMIRA</sequence>
<dbReference type="Pfam" id="PF16862">
    <property type="entry name" value="Glyco_hydro_79C"/>
    <property type="match status" value="1"/>
</dbReference>
<feature type="signal peptide" evidence="1">
    <location>
        <begin position="1"/>
        <end position="17"/>
    </location>
</feature>
<evidence type="ECO:0000313" key="4">
    <source>
        <dbReference type="Proteomes" id="UP001287286"/>
    </source>
</evidence>
<proteinExistence type="predicted"/>
<gene>
    <name evidence="3" type="ORF">Purlil1_7123</name>
</gene>
<dbReference type="InterPro" id="IPR013780">
    <property type="entry name" value="Glyco_hydro_b"/>
</dbReference>
<dbReference type="SUPFAM" id="SSF51445">
    <property type="entry name" value="(Trans)glycosidases"/>
    <property type="match status" value="1"/>
</dbReference>
<dbReference type="EMBL" id="JAWRVI010000024">
    <property type="protein sequence ID" value="KAK4088572.1"/>
    <property type="molecule type" value="Genomic_DNA"/>
</dbReference>
<feature type="domain" description="Beta-glucuronidase C-terminal" evidence="2">
    <location>
        <begin position="426"/>
        <end position="530"/>
    </location>
</feature>
<dbReference type="Gene3D" id="3.20.20.80">
    <property type="entry name" value="Glycosidases"/>
    <property type="match status" value="1"/>
</dbReference>
<name>A0ABR0BXG9_PURLI</name>
<feature type="chain" id="PRO_5045679075" evidence="1">
    <location>
        <begin position="18"/>
        <end position="534"/>
    </location>
</feature>
<accession>A0ABR0BXG9</accession>
<organism evidence="3 4">
    <name type="scientific">Purpureocillium lilacinum</name>
    <name type="common">Paecilomyces lilacinus</name>
    <dbReference type="NCBI Taxonomy" id="33203"/>
    <lineage>
        <taxon>Eukaryota</taxon>
        <taxon>Fungi</taxon>
        <taxon>Dikarya</taxon>
        <taxon>Ascomycota</taxon>
        <taxon>Pezizomycotina</taxon>
        <taxon>Sordariomycetes</taxon>
        <taxon>Hypocreomycetidae</taxon>
        <taxon>Hypocreales</taxon>
        <taxon>Ophiocordycipitaceae</taxon>
        <taxon>Purpureocillium</taxon>
    </lineage>
</organism>
<reference evidence="3 4" key="1">
    <citation type="journal article" date="2024" name="Microbiol. Resour. Announc.">
        <title>Genome annotations for the ascomycete fungi Trichoderma harzianum, Trichoderma aggressivum, and Purpureocillium lilacinum.</title>
        <authorList>
            <person name="Beijen E.P.W."/>
            <person name="Ohm R.A."/>
        </authorList>
    </citation>
    <scope>NUCLEOTIDE SEQUENCE [LARGE SCALE GENOMIC DNA]</scope>
    <source>
        <strain evidence="3 4">CBS 150709</strain>
    </source>
</reference>
<evidence type="ECO:0000259" key="2">
    <source>
        <dbReference type="Pfam" id="PF16862"/>
    </source>
</evidence>
<dbReference type="Proteomes" id="UP001287286">
    <property type="component" value="Unassembled WGS sequence"/>
</dbReference>
<keyword evidence="1" id="KW-0732">Signal</keyword>
<protein>
    <submittedName>
        <fullName evidence="3">CAZyme family GH79</fullName>
    </submittedName>
</protein>
<dbReference type="Gene3D" id="2.60.40.1180">
    <property type="entry name" value="Golgi alpha-mannosidase II"/>
    <property type="match status" value="1"/>
</dbReference>
<evidence type="ECO:0000313" key="3">
    <source>
        <dbReference type="EMBL" id="KAK4088572.1"/>
    </source>
</evidence>
<keyword evidence="4" id="KW-1185">Reference proteome</keyword>